<reference evidence="12 13" key="1">
    <citation type="submission" date="2017-08" db="EMBL/GenBank/DDBJ databases">
        <title>Genome sequence of Streptomyces albireticuli NRRL B-1670.</title>
        <authorList>
            <person name="Graham D.E."/>
            <person name="Mahan K.M."/>
            <person name="Klingeman D.M."/>
            <person name="Hettich R.L."/>
            <person name="Parry R.J."/>
            <person name="Spain J.C."/>
        </authorList>
    </citation>
    <scope>NUCLEOTIDE SEQUENCE [LARGE SCALE GENOMIC DNA]</scope>
    <source>
        <strain evidence="12 13">NRRL B-1670</strain>
    </source>
</reference>
<dbReference type="Gene3D" id="3.40.50.150">
    <property type="entry name" value="Vaccinia Virus protein VP39"/>
    <property type="match status" value="1"/>
</dbReference>
<dbReference type="Proteomes" id="UP000218944">
    <property type="component" value="Unassembled WGS sequence"/>
</dbReference>
<evidence type="ECO:0000256" key="6">
    <source>
        <dbReference type="ARBA" id="ARBA00022603"/>
    </source>
</evidence>
<name>A0A2A2D405_9ACTN</name>
<dbReference type="EMBL" id="NSJV01000498">
    <property type="protein sequence ID" value="PAU46060.1"/>
    <property type="molecule type" value="Genomic_DNA"/>
</dbReference>
<dbReference type="RefSeq" id="WP_095583419.1">
    <property type="nucleotide sequence ID" value="NZ_JAJQQQ010000007.1"/>
</dbReference>
<organism evidence="12 13">
    <name type="scientific">Streptomyces albireticuli</name>
    <dbReference type="NCBI Taxonomy" id="1940"/>
    <lineage>
        <taxon>Bacteria</taxon>
        <taxon>Bacillati</taxon>
        <taxon>Actinomycetota</taxon>
        <taxon>Actinomycetes</taxon>
        <taxon>Kitasatosporales</taxon>
        <taxon>Streptomycetaceae</taxon>
        <taxon>Streptomyces</taxon>
    </lineage>
</organism>
<evidence type="ECO:0000256" key="5">
    <source>
        <dbReference type="ARBA" id="ARBA00022490"/>
    </source>
</evidence>
<dbReference type="CDD" id="cd02440">
    <property type="entry name" value="AdoMet_MTases"/>
    <property type="match status" value="1"/>
</dbReference>
<dbReference type="PANTHER" id="PTHR11579:SF0">
    <property type="entry name" value="PROTEIN-L-ISOASPARTATE(D-ASPARTATE) O-METHYLTRANSFERASE"/>
    <property type="match status" value="1"/>
</dbReference>
<dbReference type="InterPro" id="IPR029063">
    <property type="entry name" value="SAM-dependent_MTases_sf"/>
</dbReference>
<keyword evidence="7 12" id="KW-0808">Transferase</keyword>
<evidence type="ECO:0000256" key="9">
    <source>
        <dbReference type="ARBA" id="ARBA00030757"/>
    </source>
</evidence>
<comment type="caution">
    <text evidence="12">The sequence shown here is derived from an EMBL/GenBank/DDBJ whole genome shotgun (WGS) entry which is preliminary data.</text>
</comment>
<dbReference type="Pfam" id="PF01135">
    <property type="entry name" value="PCMT"/>
    <property type="match status" value="1"/>
</dbReference>
<dbReference type="EC" id="2.1.1.77" evidence="3"/>
<evidence type="ECO:0000256" key="4">
    <source>
        <dbReference type="ARBA" id="ARBA00013346"/>
    </source>
</evidence>
<evidence type="ECO:0000256" key="2">
    <source>
        <dbReference type="ARBA" id="ARBA00005369"/>
    </source>
</evidence>
<proteinExistence type="inferred from homology"/>
<dbReference type="GO" id="GO:0005737">
    <property type="term" value="C:cytoplasm"/>
    <property type="evidence" value="ECO:0007669"/>
    <property type="project" value="UniProtKB-SubCell"/>
</dbReference>
<dbReference type="InterPro" id="IPR026448">
    <property type="entry name" value="Methyltr_grasp"/>
</dbReference>
<accession>A0A2A2D405</accession>
<dbReference type="GO" id="GO:0032259">
    <property type="term" value="P:methylation"/>
    <property type="evidence" value="ECO:0007669"/>
    <property type="project" value="UniProtKB-KW"/>
</dbReference>
<evidence type="ECO:0000256" key="10">
    <source>
        <dbReference type="ARBA" id="ARBA00031323"/>
    </source>
</evidence>
<dbReference type="SUPFAM" id="SSF53335">
    <property type="entry name" value="S-adenosyl-L-methionine-dependent methyltransferases"/>
    <property type="match status" value="1"/>
</dbReference>
<evidence type="ECO:0000256" key="3">
    <source>
        <dbReference type="ARBA" id="ARBA00011890"/>
    </source>
</evidence>
<evidence type="ECO:0000313" key="13">
    <source>
        <dbReference type="Proteomes" id="UP000218944"/>
    </source>
</evidence>
<evidence type="ECO:0000256" key="8">
    <source>
        <dbReference type="ARBA" id="ARBA00022691"/>
    </source>
</evidence>
<evidence type="ECO:0000313" key="12">
    <source>
        <dbReference type="EMBL" id="PAU46060.1"/>
    </source>
</evidence>
<comment type="subcellular location">
    <subcellularLocation>
        <location evidence="1">Cytoplasm</location>
    </subcellularLocation>
</comment>
<dbReference type="NCBIfam" id="TIGR04188">
    <property type="entry name" value="methyltr_grsp"/>
    <property type="match status" value="1"/>
</dbReference>
<keyword evidence="5" id="KW-0963">Cytoplasm</keyword>
<comment type="similarity">
    <text evidence="2">Belongs to the methyltransferase superfamily. L-isoaspartyl/D-aspartyl protein methyltransferase family.</text>
</comment>
<gene>
    <name evidence="12" type="ORF">CK936_26065</name>
</gene>
<dbReference type="AlphaFoldDB" id="A0A2A2D405"/>
<evidence type="ECO:0000256" key="7">
    <source>
        <dbReference type="ARBA" id="ARBA00022679"/>
    </source>
</evidence>
<keyword evidence="8" id="KW-0949">S-adenosyl-L-methionine</keyword>
<keyword evidence="13" id="KW-1185">Reference proteome</keyword>
<keyword evidence="6 12" id="KW-0489">Methyltransferase</keyword>
<dbReference type="PANTHER" id="PTHR11579">
    <property type="entry name" value="PROTEIN-L-ISOASPARTATE O-METHYLTRANSFERASE"/>
    <property type="match status" value="1"/>
</dbReference>
<sequence length="379" mass="40303">MNVDSGRCRRGLADAIAATGALTDPALREAVESVPREVFLGEAVYRPEGAAWVPVRREEVGEAEWAGLACADRTWVTQVDGLDADRADAPVTGSPTSSSTLPSLVVRMVQLADLREGSRVLEIGTGTGYSTAILAHRIGDGGVTSVEYDPGIARRAASRLGAAGYAPFLVVGDGLQGHKERAEYDAVVATCAVRHIPPSWLWQVRAGGSITTTLSGWMLASGLIRLTVAEDGSASGRFTGDPVSYMLARPHERPPRPVFFRRQGITRAGRVDPAVLDDWTGHFVAQLAAPSAEVMATGDGPVLVDVATGSQAWTEPSGRGWTVHQHGPLRLWDQVEDALLVWQGAGAPDQSRFGMTVDVEQSQTVWIGSPDGPSWRLPA</sequence>
<dbReference type="InterPro" id="IPR000682">
    <property type="entry name" value="PCMT"/>
</dbReference>
<evidence type="ECO:0000256" key="11">
    <source>
        <dbReference type="ARBA" id="ARBA00031350"/>
    </source>
</evidence>
<protein>
    <recommendedName>
        <fullName evidence="4">Protein-L-isoaspartate O-methyltransferase</fullName>
        <ecNumber evidence="3">2.1.1.77</ecNumber>
    </recommendedName>
    <alternativeName>
        <fullName evidence="11">L-isoaspartyl protein carboxyl methyltransferase</fullName>
    </alternativeName>
    <alternativeName>
        <fullName evidence="9">Protein L-isoaspartyl methyltransferase</fullName>
    </alternativeName>
    <alternativeName>
        <fullName evidence="10">Protein-beta-aspartate methyltransferase</fullName>
    </alternativeName>
</protein>
<dbReference type="GO" id="GO:0004719">
    <property type="term" value="F:protein-L-isoaspartate (D-aspartate) O-methyltransferase activity"/>
    <property type="evidence" value="ECO:0007669"/>
    <property type="project" value="UniProtKB-EC"/>
</dbReference>
<evidence type="ECO:0000256" key="1">
    <source>
        <dbReference type="ARBA" id="ARBA00004496"/>
    </source>
</evidence>